<proteinExistence type="predicted"/>
<evidence type="ECO:0000313" key="3">
    <source>
        <dbReference type="EMBL" id="EXJ14499.1"/>
    </source>
</evidence>
<evidence type="ECO:0000256" key="1">
    <source>
        <dbReference type="SAM" id="MobiDB-lite"/>
    </source>
</evidence>
<protein>
    <submittedName>
        <fullName evidence="3">Twitching motility protein</fullName>
    </submittedName>
</protein>
<name>W9V597_9GAMM</name>
<dbReference type="GO" id="GO:0007165">
    <property type="term" value="P:signal transduction"/>
    <property type="evidence" value="ECO:0007669"/>
    <property type="project" value="InterPro"/>
</dbReference>
<feature type="domain" description="CheW-like" evidence="2">
    <location>
        <begin position="53"/>
        <end position="191"/>
    </location>
</feature>
<dbReference type="InterPro" id="IPR036061">
    <property type="entry name" value="CheW-like_dom_sf"/>
</dbReference>
<dbReference type="GO" id="GO:0006935">
    <property type="term" value="P:chemotaxis"/>
    <property type="evidence" value="ECO:0007669"/>
    <property type="project" value="InterPro"/>
</dbReference>
<dbReference type="GO" id="GO:0005829">
    <property type="term" value="C:cytosol"/>
    <property type="evidence" value="ECO:0007669"/>
    <property type="project" value="TreeGrafter"/>
</dbReference>
<organism evidence="3 4">
    <name type="scientific">Imhoffiella purpurea</name>
    <dbReference type="NCBI Taxonomy" id="1249627"/>
    <lineage>
        <taxon>Bacteria</taxon>
        <taxon>Pseudomonadati</taxon>
        <taxon>Pseudomonadota</taxon>
        <taxon>Gammaproteobacteria</taxon>
        <taxon>Chromatiales</taxon>
        <taxon>Chromatiaceae</taxon>
        <taxon>Imhoffiella</taxon>
    </lineage>
</organism>
<dbReference type="OrthoDB" id="5570983at2"/>
<feature type="region of interest" description="Disordered" evidence="1">
    <location>
        <begin position="1"/>
        <end position="24"/>
    </location>
</feature>
<gene>
    <name evidence="3" type="ORF">D779_2640</name>
</gene>
<dbReference type="Proteomes" id="UP000019460">
    <property type="component" value="Unassembled WGS sequence"/>
</dbReference>
<sequence length="198" mass="21534">MTTQELSVSGEMAASSSAPDPARVTDWMPPSEALNRFQPLGNVLLARADAQQADDRYGFRISSLGLMVQPRTLTELIPMTPIVAIPNGPSWLCGMINVRSQLVPVFDLSMMCGLPSPEDQPGGWILVLDAGERAVGLVVAEYPKRLRDLRPVTQLPSLPDPLQRAVSAGYLEGDTLWLELDHRAFFSSFTDPGMDASP</sequence>
<keyword evidence="4" id="KW-1185">Reference proteome</keyword>
<evidence type="ECO:0000313" key="4">
    <source>
        <dbReference type="Proteomes" id="UP000019460"/>
    </source>
</evidence>
<dbReference type="InterPro" id="IPR039315">
    <property type="entry name" value="CheW"/>
</dbReference>
<reference evidence="3 4" key="1">
    <citation type="submission" date="2012-11" db="EMBL/GenBank/DDBJ databases">
        <title>Genome assembly of Thiorhodococcus sp. AK35.</title>
        <authorList>
            <person name="Nupur N."/>
            <person name="Khatri I."/>
            <person name="Subramanian S."/>
            <person name="Pinnaka A."/>
        </authorList>
    </citation>
    <scope>NUCLEOTIDE SEQUENCE [LARGE SCALE GENOMIC DNA]</scope>
    <source>
        <strain evidence="3 4">AK35</strain>
    </source>
</reference>
<dbReference type="Pfam" id="PF01584">
    <property type="entry name" value="CheW"/>
    <property type="match status" value="1"/>
</dbReference>
<dbReference type="SUPFAM" id="SSF50341">
    <property type="entry name" value="CheW-like"/>
    <property type="match status" value="1"/>
</dbReference>
<comment type="caution">
    <text evidence="3">The sequence shown here is derived from an EMBL/GenBank/DDBJ whole genome shotgun (WGS) entry which is preliminary data.</text>
</comment>
<dbReference type="STRING" id="1249627.D779_2640"/>
<dbReference type="SMART" id="SM00260">
    <property type="entry name" value="CheW"/>
    <property type="match status" value="1"/>
</dbReference>
<dbReference type="RefSeq" id="WP_043754899.1">
    <property type="nucleotide sequence ID" value="NZ_AONC01000040.1"/>
</dbReference>
<evidence type="ECO:0000259" key="2">
    <source>
        <dbReference type="PROSITE" id="PS50851"/>
    </source>
</evidence>
<dbReference type="PANTHER" id="PTHR22617">
    <property type="entry name" value="CHEMOTAXIS SENSOR HISTIDINE KINASE-RELATED"/>
    <property type="match status" value="1"/>
</dbReference>
<dbReference type="eggNOG" id="COG0835">
    <property type="taxonomic scope" value="Bacteria"/>
</dbReference>
<dbReference type="PROSITE" id="PS50851">
    <property type="entry name" value="CHEW"/>
    <property type="match status" value="1"/>
</dbReference>
<dbReference type="Gene3D" id="2.40.50.180">
    <property type="entry name" value="CheA-289, Domain 4"/>
    <property type="match status" value="1"/>
</dbReference>
<dbReference type="PANTHER" id="PTHR22617:SF43">
    <property type="entry name" value="PROTEIN PILI"/>
    <property type="match status" value="1"/>
</dbReference>
<dbReference type="InterPro" id="IPR002545">
    <property type="entry name" value="CheW-lke_dom"/>
</dbReference>
<dbReference type="EMBL" id="AONC01000040">
    <property type="protein sequence ID" value="EXJ14499.1"/>
    <property type="molecule type" value="Genomic_DNA"/>
</dbReference>
<accession>W9V597</accession>
<dbReference type="AlphaFoldDB" id="W9V597"/>